<name>A0ABW1G104_9ACTN</name>
<evidence type="ECO:0000313" key="3">
    <source>
        <dbReference type="EMBL" id="MFC5907793.1"/>
    </source>
</evidence>
<evidence type="ECO:0000313" key="4">
    <source>
        <dbReference type="Proteomes" id="UP001596174"/>
    </source>
</evidence>
<accession>A0ABW1G104</accession>
<dbReference type="EMBL" id="JBHSQJ010000042">
    <property type="protein sequence ID" value="MFC5907793.1"/>
    <property type="molecule type" value="Genomic_DNA"/>
</dbReference>
<keyword evidence="3" id="KW-0328">Glycosyltransferase</keyword>
<dbReference type="Proteomes" id="UP001596174">
    <property type="component" value="Unassembled WGS sequence"/>
</dbReference>
<feature type="compositionally biased region" description="Low complexity" evidence="1">
    <location>
        <begin position="40"/>
        <end position="50"/>
    </location>
</feature>
<sequence>GRVVLVDDLVTTGASLAEAARGLGAAGADVLAAAVVAAAPDRPKAARSPAGGAGRPGQPG</sequence>
<feature type="compositionally biased region" description="Gly residues" evidence="1">
    <location>
        <begin position="51"/>
        <end position="60"/>
    </location>
</feature>
<dbReference type="SUPFAM" id="SSF53271">
    <property type="entry name" value="PRTase-like"/>
    <property type="match status" value="1"/>
</dbReference>
<keyword evidence="4" id="KW-1185">Reference proteome</keyword>
<evidence type="ECO:0000256" key="1">
    <source>
        <dbReference type="SAM" id="MobiDB-lite"/>
    </source>
</evidence>
<protein>
    <submittedName>
        <fullName evidence="3">Phosphoribosyltransferase family protein</fullName>
    </submittedName>
</protein>
<comment type="caution">
    <text evidence="3">The sequence shown here is derived from an EMBL/GenBank/DDBJ whole genome shotgun (WGS) entry which is preliminary data.</text>
</comment>
<organism evidence="3 4">
    <name type="scientific">Streptacidiphilus monticola</name>
    <dbReference type="NCBI Taxonomy" id="2161674"/>
    <lineage>
        <taxon>Bacteria</taxon>
        <taxon>Bacillati</taxon>
        <taxon>Actinomycetota</taxon>
        <taxon>Actinomycetes</taxon>
        <taxon>Kitasatosporales</taxon>
        <taxon>Streptomycetaceae</taxon>
        <taxon>Streptacidiphilus</taxon>
    </lineage>
</organism>
<dbReference type="GO" id="GO:0016757">
    <property type="term" value="F:glycosyltransferase activity"/>
    <property type="evidence" value="ECO:0007669"/>
    <property type="project" value="UniProtKB-KW"/>
</dbReference>
<evidence type="ECO:0000259" key="2">
    <source>
        <dbReference type="Pfam" id="PF00156"/>
    </source>
</evidence>
<feature type="region of interest" description="Disordered" evidence="1">
    <location>
        <begin position="40"/>
        <end position="60"/>
    </location>
</feature>
<dbReference type="InterPro" id="IPR029057">
    <property type="entry name" value="PRTase-like"/>
</dbReference>
<gene>
    <name evidence="3" type="ORF">ACFP3V_11250</name>
</gene>
<proteinExistence type="predicted"/>
<dbReference type="Pfam" id="PF00156">
    <property type="entry name" value="Pribosyltran"/>
    <property type="match status" value="1"/>
</dbReference>
<dbReference type="RefSeq" id="WP_380582584.1">
    <property type="nucleotide sequence ID" value="NZ_JBHSQJ010000042.1"/>
</dbReference>
<dbReference type="InterPro" id="IPR000836">
    <property type="entry name" value="PRTase_dom"/>
</dbReference>
<feature type="non-terminal residue" evidence="3">
    <location>
        <position position="1"/>
    </location>
</feature>
<keyword evidence="3" id="KW-0808">Transferase</keyword>
<dbReference type="Gene3D" id="3.40.50.2020">
    <property type="match status" value="1"/>
</dbReference>
<feature type="domain" description="Phosphoribosyltransferase" evidence="2">
    <location>
        <begin position="2"/>
        <end position="47"/>
    </location>
</feature>
<reference evidence="4" key="1">
    <citation type="journal article" date="2019" name="Int. J. Syst. Evol. Microbiol.">
        <title>The Global Catalogue of Microorganisms (GCM) 10K type strain sequencing project: providing services to taxonomists for standard genome sequencing and annotation.</title>
        <authorList>
            <consortium name="The Broad Institute Genomics Platform"/>
            <consortium name="The Broad Institute Genome Sequencing Center for Infectious Disease"/>
            <person name="Wu L."/>
            <person name="Ma J."/>
        </authorList>
    </citation>
    <scope>NUCLEOTIDE SEQUENCE [LARGE SCALE GENOMIC DNA]</scope>
    <source>
        <strain evidence="4">JCM 4816</strain>
    </source>
</reference>